<evidence type="ECO:0000256" key="2">
    <source>
        <dbReference type="ARBA" id="ARBA00005801"/>
    </source>
</evidence>
<feature type="transmembrane region" description="Helical" evidence="7">
    <location>
        <begin position="173"/>
        <end position="193"/>
    </location>
</feature>
<dbReference type="InterPro" id="IPR050882">
    <property type="entry name" value="Prepilin_peptidase/N-MTase"/>
</dbReference>
<keyword evidence="5 7" id="KW-1133">Transmembrane helix</keyword>
<feature type="transmembrane region" description="Helical" evidence="7">
    <location>
        <begin position="83"/>
        <end position="103"/>
    </location>
</feature>
<dbReference type="Gene3D" id="1.20.120.1220">
    <property type="match status" value="1"/>
</dbReference>
<dbReference type="InterPro" id="IPR010627">
    <property type="entry name" value="Prepilin_pept_A24_N"/>
</dbReference>
<dbReference type="Pfam" id="PF06750">
    <property type="entry name" value="A24_N_bact"/>
    <property type="match status" value="1"/>
</dbReference>
<proteinExistence type="inferred from homology"/>
<gene>
    <name evidence="10" type="ORF">HP507_05975</name>
</gene>
<feature type="domain" description="Prepilin type IV endopeptidase peptidase" evidence="8">
    <location>
        <begin position="121"/>
        <end position="232"/>
    </location>
</feature>
<evidence type="ECO:0000256" key="6">
    <source>
        <dbReference type="ARBA" id="ARBA00023136"/>
    </source>
</evidence>
<dbReference type="PANTHER" id="PTHR30487:SF0">
    <property type="entry name" value="PREPILIN LEADER PEPTIDASE_N-METHYLTRANSFERASE-RELATED"/>
    <property type="match status" value="1"/>
</dbReference>
<dbReference type="Proteomes" id="UP000573001">
    <property type="component" value="Unassembled WGS sequence"/>
</dbReference>
<protein>
    <submittedName>
        <fullName evidence="10">Prepilin peptidase</fullName>
    </submittedName>
</protein>
<accession>A0ABX2M5K3</accession>
<comment type="caution">
    <text evidence="10">The sequence shown here is derived from an EMBL/GenBank/DDBJ whole genome shotgun (WGS) entry which is preliminary data.</text>
</comment>
<feature type="domain" description="Prepilin peptidase A24 N-terminal" evidence="9">
    <location>
        <begin position="13"/>
        <end position="96"/>
    </location>
</feature>
<dbReference type="InterPro" id="IPR000045">
    <property type="entry name" value="Prepilin_IV_endopep_pep"/>
</dbReference>
<feature type="transmembrane region" description="Helical" evidence="7">
    <location>
        <begin position="213"/>
        <end position="236"/>
    </location>
</feature>
<keyword evidence="3" id="KW-1003">Cell membrane</keyword>
<evidence type="ECO:0000313" key="11">
    <source>
        <dbReference type="Proteomes" id="UP000573001"/>
    </source>
</evidence>
<keyword evidence="6 7" id="KW-0472">Membrane</keyword>
<comment type="subcellular location">
    <subcellularLocation>
        <location evidence="1">Cell membrane</location>
        <topology evidence="1">Multi-pass membrane protein</topology>
    </subcellularLocation>
</comment>
<name>A0ABX2M5K3_9MICO</name>
<evidence type="ECO:0000256" key="3">
    <source>
        <dbReference type="ARBA" id="ARBA00022475"/>
    </source>
</evidence>
<evidence type="ECO:0000259" key="9">
    <source>
        <dbReference type="Pfam" id="PF06750"/>
    </source>
</evidence>
<evidence type="ECO:0000313" key="10">
    <source>
        <dbReference type="EMBL" id="NUU13377.1"/>
    </source>
</evidence>
<feature type="transmembrane region" description="Helical" evidence="7">
    <location>
        <begin position="110"/>
        <end position="131"/>
    </location>
</feature>
<dbReference type="Pfam" id="PF01478">
    <property type="entry name" value="Peptidase_A24"/>
    <property type="match status" value="1"/>
</dbReference>
<feature type="transmembrane region" description="Helical" evidence="7">
    <location>
        <begin position="248"/>
        <end position="267"/>
    </location>
</feature>
<evidence type="ECO:0000256" key="5">
    <source>
        <dbReference type="ARBA" id="ARBA00022989"/>
    </source>
</evidence>
<evidence type="ECO:0000256" key="1">
    <source>
        <dbReference type="ARBA" id="ARBA00004651"/>
    </source>
</evidence>
<sequence>MTAALVITGFATVMGLAVGSFLNVVVYRVPAGLSVVAPASACPRCGHAIRARDNVPVLSWALLGGRCRDCTAPISARYPLVELATAALFALVVVRFGPALAAARDGRSAAVATIELVAMLYLMSISVALTLIDLDVHRLPNAIVLPAYPVLAALLLATSALSGDWGSLLRAGVGLVVLGGVYLLLALVVPGGMGLGDVKLAGVLGLVLAYLGWGPLAVGAFGAFVLGGTFAIGLMVVGRARRGSGIPFGPWMLGGAWLGVFSGQSLLDGYLRIIGLA</sequence>
<evidence type="ECO:0000256" key="4">
    <source>
        <dbReference type="ARBA" id="ARBA00022692"/>
    </source>
</evidence>
<dbReference type="EMBL" id="JABMCE010000063">
    <property type="protein sequence ID" value="NUU13377.1"/>
    <property type="molecule type" value="Genomic_DNA"/>
</dbReference>
<keyword evidence="4 7" id="KW-0812">Transmembrane</keyword>
<evidence type="ECO:0000259" key="8">
    <source>
        <dbReference type="Pfam" id="PF01478"/>
    </source>
</evidence>
<keyword evidence="11" id="KW-1185">Reference proteome</keyword>
<organism evidence="10 11">
    <name type="scientific">Curtobacterium pusillum</name>
    <dbReference type="NCBI Taxonomy" id="69373"/>
    <lineage>
        <taxon>Bacteria</taxon>
        <taxon>Bacillati</taxon>
        <taxon>Actinomycetota</taxon>
        <taxon>Actinomycetes</taxon>
        <taxon>Micrococcales</taxon>
        <taxon>Microbacteriaceae</taxon>
        <taxon>Curtobacterium</taxon>
    </lineage>
</organism>
<reference evidence="10 11" key="1">
    <citation type="submission" date="2020-05" db="EMBL/GenBank/DDBJ databases">
        <title>Genome Sequencing of Type Strains.</title>
        <authorList>
            <person name="Lemaire J.F."/>
            <person name="Inderbitzin P."/>
            <person name="Gregorio O.A."/>
            <person name="Collins S.B."/>
            <person name="Wespe N."/>
            <person name="Knight-Connoni V."/>
        </authorList>
    </citation>
    <scope>NUCLEOTIDE SEQUENCE [LARGE SCALE GENOMIC DNA]</scope>
    <source>
        <strain evidence="10 11">ATCC 19096</strain>
    </source>
</reference>
<dbReference type="RefSeq" id="WP_175350928.1">
    <property type="nucleotide sequence ID" value="NZ_BAAAWQ010000001.1"/>
</dbReference>
<evidence type="ECO:0000256" key="7">
    <source>
        <dbReference type="SAM" id="Phobius"/>
    </source>
</evidence>
<feature type="transmembrane region" description="Helical" evidence="7">
    <location>
        <begin position="143"/>
        <end position="161"/>
    </location>
</feature>
<comment type="similarity">
    <text evidence="2">Belongs to the peptidase A24 family.</text>
</comment>
<dbReference type="PANTHER" id="PTHR30487">
    <property type="entry name" value="TYPE 4 PREPILIN-LIKE PROTEINS LEADER PEPTIDE-PROCESSING ENZYME"/>
    <property type="match status" value="1"/>
</dbReference>